<dbReference type="Proteomes" id="UP000251891">
    <property type="component" value="Unassembled WGS sequence"/>
</dbReference>
<dbReference type="InterPro" id="IPR013022">
    <property type="entry name" value="Xyl_isomerase-like_TIM-brl"/>
</dbReference>
<dbReference type="RefSeq" id="WP_111866001.1">
    <property type="nucleotide sequence ID" value="NZ_QLYX01000004.1"/>
</dbReference>
<evidence type="ECO:0000313" key="3">
    <source>
        <dbReference type="Proteomes" id="UP000251891"/>
    </source>
</evidence>
<dbReference type="Gene3D" id="3.20.20.150">
    <property type="entry name" value="Divalent-metal-dependent TIM barrel enzymes"/>
    <property type="match status" value="1"/>
</dbReference>
<dbReference type="InterPro" id="IPR050312">
    <property type="entry name" value="IolE/XylAMocC-like"/>
</dbReference>
<dbReference type="OrthoDB" id="3248123at2"/>
<gene>
    <name evidence="2" type="ORF">DPM19_11495</name>
</gene>
<keyword evidence="2" id="KW-0413">Isomerase</keyword>
<comment type="caution">
    <text evidence="2">The sequence shown here is derived from an EMBL/GenBank/DDBJ whole genome shotgun (WGS) entry which is preliminary data.</text>
</comment>
<proteinExistence type="predicted"/>
<feature type="domain" description="Xylose isomerase-like TIM barrel" evidence="1">
    <location>
        <begin position="36"/>
        <end position="270"/>
    </location>
</feature>
<reference evidence="2 3" key="1">
    <citation type="submission" date="2018-06" db="EMBL/GenBank/DDBJ databases">
        <title>Actinomadura craniellae sp. nov. isolated from marine sponge Craniella sp.</title>
        <authorList>
            <person name="Li L."/>
            <person name="Xu Q.H."/>
            <person name="Lin H.W."/>
            <person name="Lu Y.H."/>
        </authorList>
    </citation>
    <scope>NUCLEOTIDE SEQUENCE [LARGE SCALE GENOMIC DNA]</scope>
    <source>
        <strain evidence="2 3">LHW63021</strain>
    </source>
</reference>
<dbReference type="PANTHER" id="PTHR12110:SF47">
    <property type="match status" value="1"/>
</dbReference>
<protein>
    <submittedName>
        <fullName evidence="2">Sugar phosphate isomerase/epimerase</fullName>
    </submittedName>
</protein>
<organism evidence="2 3">
    <name type="scientific">Actinomadura craniellae</name>
    <dbReference type="NCBI Taxonomy" id="2231787"/>
    <lineage>
        <taxon>Bacteria</taxon>
        <taxon>Bacillati</taxon>
        <taxon>Actinomycetota</taxon>
        <taxon>Actinomycetes</taxon>
        <taxon>Streptosporangiales</taxon>
        <taxon>Thermomonosporaceae</taxon>
        <taxon>Actinomadura</taxon>
    </lineage>
</organism>
<accession>A0A365HAM9</accession>
<dbReference type="Pfam" id="PF01261">
    <property type="entry name" value="AP_endonuc_2"/>
    <property type="match status" value="1"/>
</dbReference>
<dbReference type="InterPro" id="IPR036237">
    <property type="entry name" value="Xyl_isomerase-like_sf"/>
</dbReference>
<dbReference type="PANTHER" id="PTHR12110">
    <property type="entry name" value="HYDROXYPYRUVATE ISOMERASE"/>
    <property type="match status" value="1"/>
</dbReference>
<dbReference type="EMBL" id="QLYX01000004">
    <property type="protein sequence ID" value="RAY15323.1"/>
    <property type="molecule type" value="Genomic_DNA"/>
</dbReference>
<keyword evidence="3" id="KW-1185">Reference proteome</keyword>
<dbReference type="SUPFAM" id="SSF51658">
    <property type="entry name" value="Xylose isomerase-like"/>
    <property type="match status" value="1"/>
</dbReference>
<name>A0A365HAM9_9ACTN</name>
<evidence type="ECO:0000259" key="1">
    <source>
        <dbReference type="Pfam" id="PF01261"/>
    </source>
</evidence>
<evidence type="ECO:0000313" key="2">
    <source>
        <dbReference type="EMBL" id="RAY15323.1"/>
    </source>
</evidence>
<sequence>MTAQYNGTVPPGLRLPDASVTLSTASVYPEKVPSAFEMAALLGYDGIEVMVATDAGSQDLNVLRRLSEYHQVPIKSIHAPCLLLTQRVWGRDPWGKLVRSKEVAEELGAEVVVVHPPFRWQRDYAREFTKGLARMQEETDVMFAVENMFPVKARAAEVGMYAPDWNPVDQDFPYVTLDTSHTAVSGSDPLEMATQLGDRLRHIHLADGVGVPNKDEHLVPGRGNQPCAEMLERLAVEGFGGHVVLEVNTRRAADRSDRMADLAEALAFTRLHLAAPDHTWEVTPGGEVSRRSARR</sequence>
<dbReference type="AlphaFoldDB" id="A0A365HAM9"/>
<dbReference type="GO" id="GO:0016853">
    <property type="term" value="F:isomerase activity"/>
    <property type="evidence" value="ECO:0007669"/>
    <property type="project" value="UniProtKB-KW"/>
</dbReference>